<name>A0A9N9B8W9_9GLOM</name>
<reference evidence="1" key="1">
    <citation type="submission" date="2021-06" db="EMBL/GenBank/DDBJ databases">
        <authorList>
            <person name="Kallberg Y."/>
            <person name="Tangrot J."/>
            <person name="Rosling A."/>
        </authorList>
    </citation>
    <scope>NUCLEOTIDE SEQUENCE</scope>
    <source>
        <strain evidence="1">AZ414A</strain>
    </source>
</reference>
<proteinExistence type="predicted"/>
<dbReference type="Proteomes" id="UP000789706">
    <property type="component" value="Unassembled WGS sequence"/>
</dbReference>
<comment type="caution">
    <text evidence="1">The sequence shown here is derived from an EMBL/GenBank/DDBJ whole genome shotgun (WGS) entry which is preliminary data.</text>
</comment>
<gene>
    <name evidence="1" type="ORF">DEBURN_LOCUS7424</name>
</gene>
<accession>A0A9N9B8W9</accession>
<dbReference type="EMBL" id="CAJVPK010000895">
    <property type="protein sequence ID" value="CAG8557699.1"/>
    <property type="molecule type" value="Genomic_DNA"/>
</dbReference>
<evidence type="ECO:0000313" key="2">
    <source>
        <dbReference type="Proteomes" id="UP000789706"/>
    </source>
</evidence>
<dbReference type="AlphaFoldDB" id="A0A9N9B8W9"/>
<dbReference type="OrthoDB" id="10594576at2759"/>
<sequence>MREAKISFEFSSETCEHHVKIIIDGMSIPLINEDFNKVSSTKNDPPKSDLSLEKLMSIIKKSLDPIKFQKNRVHITKKKIVSPIRKYHRNKLHNKVNFLE</sequence>
<evidence type="ECO:0000313" key="1">
    <source>
        <dbReference type="EMBL" id="CAG8557699.1"/>
    </source>
</evidence>
<keyword evidence="2" id="KW-1185">Reference proteome</keyword>
<protein>
    <submittedName>
        <fullName evidence="1">6038_t:CDS:1</fullName>
    </submittedName>
</protein>
<organism evidence="1 2">
    <name type="scientific">Diversispora eburnea</name>
    <dbReference type="NCBI Taxonomy" id="1213867"/>
    <lineage>
        <taxon>Eukaryota</taxon>
        <taxon>Fungi</taxon>
        <taxon>Fungi incertae sedis</taxon>
        <taxon>Mucoromycota</taxon>
        <taxon>Glomeromycotina</taxon>
        <taxon>Glomeromycetes</taxon>
        <taxon>Diversisporales</taxon>
        <taxon>Diversisporaceae</taxon>
        <taxon>Diversispora</taxon>
    </lineage>
</organism>